<dbReference type="SUPFAM" id="SSF52922">
    <property type="entry name" value="TK C-terminal domain-like"/>
    <property type="match status" value="1"/>
</dbReference>
<dbReference type="InterPro" id="IPR029061">
    <property type="entry name" value="THDP-binding"/>
</dbReference>
<keyword evidence="10" id="KW-0670">Pyruvate</keyword>
<dbReference type="FunFam" id="3.40.50.920:FF:000001">
    <property type="entry name" value="Pyruvate dehydrogenase E1 beta subunit"/>
    <property type="match status" value="1"/>
</dbReference>
<dbReference type="AlphaFoldDB" id="A0A8D6UMH7"/>
<dbReference type="EMBL" id="HG992341">
    <property type="protein sequence ID" value="CAE6704818.1"/>
    <property type="molecule type" value="Genomic_DNA"/>
</dbReference>
<dbReference type="EMBL" id="HG992341">
    <property type="protein sequence ID" value="CAE6704823.1"/>
    <property type="molecule type" value="Genomic_DNA"/>
</dbReference>
<gene>
    <name evidence="10" type="primary">pdhB</name>
    <name evidence="10" type="ORF">CFBP1159_05270</name>
    <name evidence="9" type="ORF">XAC301_05000</name>
</gene>
<dbReference type="Gene3D" id="3.40.50.920">
    <property type="match status" value="1"/>
</dbReference>
<dbReference type="GO" id="GO:0009083">
    <property type="term" value="P:branched-chain amino acid catabolic process"/>
    <property type="evidence" value="ECO:0007669"/>
    <property type="project" value="TreeGrafter"/>
</dbReference>
<organism evidence="10">
    <name type="scientific">Xanthomonas arboricola pv. corylina</name>
    <dbReference type="NCBI Taxonomy" id="487821"/>
    <lineage>
        <taxon>Bacteria</taxon>
        <taxon>Pseudomonadati</taxon>
        <taxon>Pseudomonadota</taxon>
        <taxon>Gammaproteobacteria</taxon>
        <taxon>Lysobacterales</taxon>
        <taxon>Lysobacteraceae</taxon>
        <taxon>Xanthomonas</taxon>
    </lineage>
</organism>
<dbReference type="SUPFAM" id="SSF52518">
    <property type="entry name" value="Thiamin diphosphate-binding fold (THDP-binding)"/>
    <property type="match status" value="1"/>
</dbReference>
<evidence type="ECO:0000259" key="8">
    <source>
        <dbReference type="SMART" id="SM00861"/>
    </source>
</evidence>
<comment type="cofactor">
    <cofactor evidence="1">
        <name>thiamine diphosphate</name>
        <dbReference type="ChEBI" id="CHEBI:58937"/>
    </cofactor>
</comment>
<dbReference type="GO" id="GO:0003863">
    <property type="term" value="F:branched-chain 2-oxo acid dehydrogenase activity"/>
    <property type="evidence" value="ECO:0007669"/>
    <property type="project" value="UniProtKB-EC"/>
</dbReference>
<evidence type="ECO:0000256" key="7">
    <source>
        <dbReference type="ARBA" id="ARBA00082400"/>
    </source>
</evidence>
<dbReference type="PANTHER" id="PTHR42980">
    <property type="entry name" value="2-OXOISOVALERATE DEHYDROGENASE SUBUNIT BETA-RELATED"/>
    <property type="match status" value="1"/>
</dbReference>
<sequence>MDELNQSHLAATQQQASAPYNAAATRGKIAMSSPITLIEAITQALAWELEHDPAVLVLGEDVGVNGGVFRATAGLQQRFGSERVLDTPLDETTIAGLSVGLAAQGMKPVAEAQFDGFVYPMVDHLICHAARLRNRTRGRLHCPMVLRVPWGGGIRAPEHHSEANEAIFTNVPGLRVVLPSSPQRAYGLLLAAIRDPDPVIYMEPKRIYRQYKEVVANDGEALPLDVCFVLRDGTDVTLVTWGAQVKEALEAADKLAGEGISAEVIDVATLRPLDFDTIAESVAKTGRCVIVQEAPRTAGFGAEIAAQLAEKSMYDLLAPVERVTGYDTHIPLFRLEMKYLPSVERIVTAARRAVAAG</sequence>
<dbReference type="Gene3D" id="3.40.50.970">
    <property type="match status" value="1"/>
</dbReference>
<evidence type="ECO:0000256" key="6">
    <source>
        <dbReference type="ARBA" id="ARBA00070795"/>
    </source>
</evidence>
<evidence type="ECO:0000256" key="5">
    <source>
        <dbReference type="ARBA" id="ARBA00023052"/>
    </source>
</evidence>
<accession>A0A8D6UMH7</accession>
<dbReference type="RefSeq" id="WP_039811713.1">
    <property type="nucleotide sequence ID" value="NZ_CP062164.1"/>
</dbReference>
<dbReference type="EMBL" id="HG992338">
    <property type="protein sequence ID" value="CAE6703708.1"/>
    <property type="molecule type" value="Genomic_DNA"/>
</dbReference>
<dbReference type="Proteomes" id="UP000835287">
    <property type="component" value="Chromosome"/>
</dbReference>
<evidence type="ECO:0000313" key="9">
    <source>
        <dbReference type="EMBL" id="CAE6703682.1"/>
    </source>
</evidence>
<dbReference type="EMBL" id="HG992338">
    <property type="protein sequence ID" value="CAE6703682.1"/>
    <property type="molecule type" value="Genomic_DNA"/>
</dbReference>
<name>A0A8D6UMH7_9XANT</name>
<dbReference type="SMART" id="SM00861">
    <property type="entry name" value="Transket_pyr"/>
    <property type="match status" value="1"/>
</dbReference>
<evidence type="ECO:0000256" key="1">
    <source>
        <dbReference type="ARBA" id="ARBA00001964"/>
    </source>
</evidence>
<comment type="function">
    <text evidence="2">The branched-chain alpha-keto dehydrogenase complex catalyzes the overall conversion of alpha-keto acids to acyl-CoA and CO(2). It contains multiple copies of three enzymatic components: branched-chain alpha-keto acid decarboxylase (E1), lipoamide acyltransferase (E2) and lipoamide dehydrogenase (E3).</text>
</comment>
<dbReference type="InterPro" id="IPR005475">
    <property type="entry name" value="Transketolase-like_Pyr-bd"/>
</dbReference>
<dbReference type="PANTHER" id="PTHR42980:SF1">
    <property type="entry name" value="2-OXOISOVALERATE DEHYDROGENASE SUBUNIT BETA, MITOCHONDRIAL"/>
    <property type="match status" value="1"/>
</dbReference>
<evidence type="ECO:0000256" key="2">
    <source>
        <dbReference type="ARBA" id="ARBA00002859"/>
    </source>
</evidence>
<keyword evidence="12" id="KW-1185">Reference proteome</keyword>
<feature type="domain" description="Transketolase-like pyrimidine-binding" evidence="8">
    <location>
        <begin position="35"/>
        <end position="210"/>
    </location>
</feature>
<proteinExistence type="predicted"/>
<keyword evidence="5" id="KW-0786">Thiamine pyrophosphate</keyword>
<evidence type="ECO:0000313" key="12">
    <source>
        <dbReference type="Proteomes" id="UP000835287"/>
    </source>
</evidence>
<dbReference type="InterPro" id="IPR009014">
    <property type="entry name" value="Transketo_C/PFOR_II"/>
</dbReference>
<dbReference type="Pfam" id="PF02780">
    <property type="entry name" value="Transketolase_C"/>
    <property type="match status" value="1"/>
</dbReference>
<dbReference type="InterPro" id="IPR033248">
    <property type="entry name" value="Transketolase_C"/>
</dbReference>
<dbReference type="FunFam" id="3.40.50.970:FF:000001">
    <property type="entry name" value="Pyruvate dehydrogenase E1 beta subunit"/>
    <property type="match status" value="1"/>
</dbReference>
<dbReference type="CDD" id="cd07036">
    <property type="entry name" value="TPP_PYR_E1-PDHc-beta_like"/>
    <property type="match status" value="1"/>
</dbReference>
<reference evidence="11 12" key="1">
    <citation type="submission" date="2021-02" db="EMBL/GenBank/DDBJ databases">
        <authorList>
            <person name="Pothier F. J."/>
        </authorList>
    </citation>
    <scope>NUCLEOTIDE SEQUENCE</scope>
    <source>
        <strain evidence="9 12">301</strain>
        <strain evidence="10 11">CFBP 1159</strain>
    </source>
</reference>
<protein>
    <recommendedName>
        <fullName evidence="6">2-oxoisovalerate dehydrogenase subunit beta</fullName>
        <ecNumber evidence="3">1.2.4.4</ecNumber>
    </recommendedName>
    <alternativeName>
        <fullName evidence="7">Branched-chain alpha-keto acid dehydrogenase E1 component beta chain</fullName>
    </alternativeName>
</protein>
<dbReference type="GO" id="GO:0007584">
    <property type="term" value="P:response to nutrient"/>
    <property type="evidence" value="ECO:0007669"/>
    <property type="project" value="TreeGrafter"/>
</dbReference>
<keyword evidence="4" id="KW-0560">Oxidoreductase</keyword>
<evidence type="ECO:0000256" key="4">
    <source>
        <dbReference type="ARBA" id="ARBA00023002"/>
    </source>
</evidence>
<evidence type="ECO:0000313" key="10">
    <source>
        <dbReference type="EMBL" id="CAE6704818.1"/>
    </source>
</evidence>
<dbReference type="Proteomes" id="UP000835243">
    <property type="component" value="Chromosome"/>
</dbReference>
<dbReference type="Pfam" id="PF02779">
    <property type="entry name" value="Transket_pyr"/>
    <property type="match status" value="1"/>
</dbReference>
<evidence type="ECO:0000313" key="11">
    <source>
        <dbReference type="Proteomes" id="UP000835243"/>
    </source>
</evidence>
<dbReference type="EC" id="1.2.4.4" evidence="3"/>
<evidence type="ECO:0000256" key="3">
    <source>
        <dbReference type="ARBA" id="ARBA00012277"/>
    </source>
</evidence>